<dbReference type="AlphaFoldDB" id="A0A152A1U0"/>
<comment type="caution">
    <text evidence="1">The sequence shown here is derived from an EMBL/GenBank/DDBJ whole genome shotgun (WGS) entry which is preliminary data.</text>
</comment>
<evidence type="ECO:0000313" key="1">
    <source>
        <dbReference type="EMBL" id="KYR00055.1"/>
    </source>
</evidence>
<protein>
    <submittedName>
        <fullName evidence="1">Uncharacterized protein</fullName>
    </submittedName>
</protein>
<keyword evidence="2" id="KW-1185">Reference proteome</keyword>
<reference evidence="1 2" key="1">
    <citation type="submission" date="2015-12" db="EMBL/GenBank/DDBJ databases">
        <title>Dictyostelia acquired genes for synthesis and detection of signals that induce cell-type specialization by lateral gene transfer from prokaryotes.</title>
        <authorList>
            <person name="Gloeckner G."/>
            <person name="Schaap P."/>
        </authorList>
    </citation>
    <scope>NUCLEOTIDE SEQUENCE [LARGE SCALE GENOMIC DNA]</scope>
    <source>
        <strain evidence="1 2">TK</strain>
    </source>
</reference>
<dbReference type="InParanoid" id="A0A152A1U0"/>
<dbReference type="EMBL" id="LODT01000016">
    <property type="protein sequence ID" value="KYR00055.1"/>
    <property type="molecule type" value="Genomic_DNA"/>
</dbReference>
<proteinExistence type="predicted"/>
<accession>A0A152A1U0</accession>
<sequence>MEETYYRENLKKQYQQFNEDPGAIFNLQFITDTTRNNKENLFLWIDVVLESPPNPYSIPKLLLADLTCFEFKEICLKLLAKNDEVSREFLLQILQQPPLPVIEFLYSTNIPFMALKSGITYNPSKAIEYIKLGCQLEINLVEILTDDQIIETLELFCNSNINDKKVIKLFITKMYARFNSPKTTRAIFEIVNEYTQSYVKQFDKVPGWFMNILRLYKKGDRDSDYILMFLPRVKEFIPILLRSLNSLKGMKILEKLDLICNIFHDHIEPFLYDQIRPILGPDNMTTVALYSAFRSNSKTIKEKIESGDLGNLILKDVSQFLLFISKHPSKFTQHQFEEIYHELYKTKKIGTFNDFVTNNIDKMENLVSEFLYVHCKCLLPEYNTTMLNCIVKVLTQWVKGDELLKYGQYIKPTLKDFYSITILVNEEGTLPLINLYKLLSSSSPNEKEFGDLLDSTWFGIKIYGRIASVTKLVTEFPKEYKLHKKEIIEFAEKKIEGGLKEGFMGLLLALGEDAMQSSSIRSLVTTTLNKMVGASSLLFDDLRANVNLMKLAALAFKSDERVYDYITYIFALCSITMENLGDLDHCITISKALKECLECLDAPIHTSLKLIISKLLGYESVLISLVEYAGELVGVIDFEDLYTVNFTDHDYFENSTSKNKILLQAAFEMDFGAEIFDYLIMDYLYSLNISYLNSMMHGDLDEIFKSYNISMASIIDRIVGYLPKTLFKPLLFKYYKELKCSDEFNKRKHDLVDTELKLEIKGFRMRELYWLLDETPDQLEKLFSLRKTITEDFILGIIIHYALNQTKTADIALVSKQFFNITSRLISKPHNCYQVDKDLSMGCSEWSVLKNGITNVLYSELPKIPSSWYPNITKLVIDQLTSFDIQFSDNLSTVCINHPSYLGLAVQVLQQTKTTLKKIKIMFSRHFETNYQREIRNLLIYLLSFLLSLRRNECSFKKLVLCVNVMIPEIVPFTKAIYSHFRDTTGKAKNGLWIDKLKIQYDYGFSYEFNSTETLQSMCPYIDRLRIHLIDQNLELFHDRNGIKRVKILNFTNFSDTNLSPIFTIKSLNALKIVTENNFIYPFLDKHSSEIIKNLEHLHTLSLQLTFNLYTTITSSPTKEYRYILHKQFIEELLSKWFLFASQIKSLKVVELHNYMNKHIPLLEDFRNVNTHQFTKLNNFTFQKLI</sequence>
<evidence type="ECO:0000313" key="2">
    <source>
        <dbReference type="Proteomes" id="UP000076078"/>
    </source>
</evidence>
<gene>
    <name evidence="1" type="ORF">DLAC_03199</name>
</gene>
<dbReference type="Proteomes" id="UP000076078">
    <property type="component" value="Unassembled WGS sequence"/>
</dbReference>
<organism evidence="1 2">
    <name type="scientific">Tieghemostelium lacteum</name>
    <name type="common">Slime mold</name>
    <name type="synonym">Dictyostelium lacteum</name>
    <dbReference type="NCBI Taxonomy" id="361077"/>
    <lineage>
        <taxon>Eukaryota</taxon>
        <taxon>Amoebozoa</taxon>
        <taxon>Evosea</taxon>
        <taxon>Eumycetozoa</taxon>
        <taxon>Dictyostelia</taxon>
        <taxon>Dictyosteliales</taxon>
        <taxon>Raperosteliaceae</taxon>
        <taxon>Tieghemostelium</taxon>
    </lineage>
</organism>
<name>A0A152A1U0_TIELA</name>